<comment type="caution">
    <text evidence="3">The sequence shown here is derived from an EMBL/GenBank/DDBJ whole genome shotgun (WGS) entry which is preliminary data.</text>
</comment>
<name>A0A245ZVN6_9SPHN</name>
<feature type="domain" description="Glycosyl transferase family 1" evidence="2">
    <location>
        <begin position="241"/>
        <end position="364"/>
    </location>
</feature>
<evidence type="ECO:0000256" key="1">
    <source>
        <dbReference type="ARBA" id="ARBA00022679"/>
    </source>
</evidence>
<dbReference type="SUPFAM" id="SSF53756">
    <property type="entry name" value="UDP-Glycosyltransferase/glycogen phosphorylase"/>
    <property type="match status" value="1"/>
</dbReference>
<accession>A0A245ZVN6</accession>
<evidence type="ECO:0000313" key="4">
    <source>
        <dbReference type="Proteomes" id="UP000197290"/>
    </source>
</evidence>
<dbReference type="Pfam" id="PF00534">
    <property type="entry name" value="Glycos_transf_1"/>
    <property type="match status" value="1"/>
</dbReference>
<dbReference type="RefSeq" id="WP_425441914.1">
    <property type="nucleotide sequence ID" value="NZ_NBBI01000001.1"/>
</dbReference>
<dbReference type="PANTHER" id="PTHR46401:SF2">
    <property type="entry name" value="GLYCOSYLTRANSFERASE WBBK-RELATED"/>
    <property type="match status" value="1"/>
</dbReference>
<sequence length="429" mass="47910">MALKPFRAPAQMLFSKGLPGTGRHGRRARKPIVFDLSRLLSRAYHLTPTGIDRVEYAYAVELLNRVPDRLRFAAVHPAGGYYGRLEIGAVRQFLAFTQARWQSRGEAQRDAVRTQAIRHLFALRPRAVPVALGQRVYLQASPHHLEDGKLVRSILQTERARFVNLVHDVIPLTYPEFARPNGAVQHARRLRTIDRLADGIIANSHATLAALGPHLTDRPGRVARVAHLGCEWSDPLPPLAGKDAERPYFLCIGTIEPRKNHLLLLNVWRRLAESMGDAAPRLVLIGRRGWENENVIDLLERSVALRGHVVEQPDVDDRRLTRLLAGARAVLLPSFAEGYGMPVAEALATGVPVICSDISALREAGGDLPDYLDPLDGVGWLRTILDYARPDSPMRAAQCERMRGWAPMSWSRHMDIVLDVVEAVADQRR</sequence>
<organism evidence="3 4">
    <name type="scientific">Sphingomonas dokdonensis</name>
    <dbReference type="NCBI Taxonomy" id="344880"/>
    <lineage>
        <taxon>Bacteria</taxon>
        <taxon>Pseudomonadati</taxon>
        <taxon>Pseudomonadota</taxon>
        <taxon>Alphaproteobacteria</taxon>
        <taxon>Sphingomonadales</taxon>
        <taxon>Sphingomonadaceae</taxon>
        <taxon>Sphingomonas</taxon>
    </lineage>
</organism>
<evidence type="ECO:0000313" key="3">
    <source>
        <dbReference type="EMBL" id="OWK33811.1"/>
    </source>
</evidence>
<evidence type="ECO:0000259" key="2">
    <source>
        <dbReference type="Pfam" id="PF00534"/>
    </source>
</evidence>
<gene>
    <name evidence="3" type="primary">mshA_3</name>
    <name evidence="3" type="ORF">SPDO_06990</name>
</gene>
<dbReference type="CDD" id="cd03809">
    <property type="entry name" value="GT4_MtfB-like"/>
    <property type="match status" value="1"/>
</dbReference>
<dbReference type="GO" id="GO:0102710">
    <property type="term" value="F:D-inositol-3-phosphate glycosyltransferase activity"/>
    <property type="evidence" value="ECO:0007669"/>
    <property type="project" value="UniProtKB-EC"/>
</dbReference>
<keyword evidence="1 3" id="KW-0808">Transferase</keyword>
<dbReference type="PANTHER" id="PTHR46401">
    <property type="entry name" value="GLYCOSYLTRANSFERASE WBBK-RELATED"/>
    <property type="match status" value="1"/>
</dbReference>
<reference evidence="3 4" key="1">
    <citation type="submission" date="2017-03" db="EMBL/GenBank/DDBJ databases">
        <title>Genome sequence of Sphingomonas dokdonensis DSM 21029.</title>
        <authorList>
            <person name="Poehlein A."/>
            <person name="Wuebbeler J.H."/>
            <person name="Steinbuechel A."/>
            <person name="Daniel R."/>
        </authorList>
    </citation>
    <scope>NUCLEOTIDE SEQUENCE [LARGE SCALE GENOMIC DNA]</scope>
    <source>
        <strain evidence="3 4">DSM 21029</strain>
    </source>
</reference>
<dbReference type="InterPro" id="IPR001296">
    <property type="entry name" value="Glyco_trans_1"/>
</dbReference>
<keyword evidence="4" id="KW-1185">Reference proteome</keyword>
<proteinExistence type="predicted"/>
<keyword evidence="3" id="KW-0328">Glycosyltransferase</keyword>
<dbReference type="EC" id="2.4.1.250" evidence="3"/>
<protein>
    <submittedName>
        <fullName evidence="3">D-inositol-3-phosphate glycosyltransferase</fullName>
        <ecNumber evidence="3">2.4.1.250</ecNumber>
    </submittedName>
</protein>
<dbReference type="AlphaFoldDB" id="A0A245ZVN6"/>
<dbReference type="Gene3D" id="3.40.50.2000">
    <property type="entry name" value="Glycogen Phosphorylase B"/>
    <property type="match status" value="1"/>
</dbReference>
<dbReference type="EMBL" id="NBBI01000001">
    <property type="protein sequence ID" value="OWK33811.1"/>
    <property type="molecule type" value="Genomic_DNA"/>
</dbReference>
<dbReference type="Proteomes" id="UP000197290">
    <property type="component" value="Unassembled WGS sequence"/>
</dbReference>